<name>E4XXN7_OIKDI</name>
<proteinExistence type="predicted"/>
<evidence type="ECO:0000313" key="2">
    <source>
        <dbReference type="Proteomes" id="UP000001307"/>
    </source>
</evidence>
<dbReference type="EMBL" id="FN653286">
    <property type="protein sequence ID" value="CBY14431.1"/>
    <property type="molecule type" value="Genomic_DNA"/>
</dbReference>
<evidence type="ECO:0000313" key="1">
    <source>
        <dbReference type="EMBL" id="CBY14431.1"/>
    </source>
</evidence>
<gene>
    <name evidence="1" type="ORF">GSOID_T00007430001</name>
</gene>
<dbReference type="InParanoid" id="E4XXN7"/>
<dbReference type="OrthoDB" id="10307234at2759"/>
<organism evidence="1">
    <name type="scientific">Oikopleura dioica</name>
    <name type="common">Tunicate</name>
    <dbReference type="NCBI Taxonomy" id="34765"/>
    <lineage>
        <taxon>Eukaryota</taxon>
        <taxon>Metazoa</taxon>
        <taxon>Chordata</taxon>
        <taxon>Tunicata</taxon>
        <taxon>Appendicularia</taxon>
        <taxon>Copelata</taxon>
        <taxon>Oikopleuridae</taxon>
        <taxon>Oikopleura</taxon>
    </lineage>
</organism>
<dbReference type="AlphaFoldDB" id="E4XXN7"/>
<keyword evidence="2" id="KW-1185">Reference proteome</keyword>
<accession>E4XXN7</accession>
<protein>
    <submittedName>
        <fullName evidence="1">Uncharacterized protein</fullName>
    </submittedName>
</protein>
<reference evidence="1" key="1">
    <citation type="journal article" date="2010" name="Science">
        <title>Plasticity of animal genome architecture unmasked by rapid evolution of a pelagic tunicate.</title>
        <authorList>
            <person name="Denoeud F."/>
            <person name="Henriet S."/>
            <person name="Mungpakdee S."/>
            <person name="Aury J.M."/>
            <person name="Da Silva C."/>
            <person name="Brinkmann H."/>
            <person name="Mikhaleva J."/>
            <person name="Olsen L.C."/>
            <person name="Jubin C."/>
            <person name="Canestro C."/>
            <person name="Bouquet J.M."/>
            <person name="Danks G."/>
            <person name="Poulain J."/>
            <person name="Campsteijn C."/>
            <person name="Adamski M."/>
            <person name="Cross I."/>
            <person name="Yadetie F."/>
            <person name="Muffato M."/>
            <person name="Louis A."/>
            <person name="Butcher S."/>
            <person name="Tsagkogeorga G."/>
            <person name="Konrad A."/>
            <person name="Singh S."/>
            <person name="Jensen M.F."/>
            <person name="Cong E.H."/>
            <person name="Eikeseth-Otteraa H."/>
            <person name="Noel B."/>
            <person name="Anthouard V."/>
            <person name="Porcel B.M."/>
            <person name="Kachouri-Lafond R."/>
            <person name="Nishino A."/>
            <person name="Ugolini M."/>
            <person name="Chourrout P."/>
            <person name="Nishida H."/>
            <person name="Aasland R."/>
            <person name="Huzurbazar S."/>
            <person name="Westhof E."/>
            <person name="Delsuc F."/>
            <person name="Lehrach H."/>
            <person name="Reinhardt R."/>
            <person name="Weissenbach J."/>
            <person name="Roy S.W."/>
            <person name="Artiguenave F."/>
            <person name="Postlethwait J.H."/>
            <person name="Manak J.R."/>
            <person name="Thompson E.M."/>
            <person name="Jaillon O."/>
            <person name="Du Pasquier L."/>
            <person name="Boudinot P."/>
            <person name="Liberles D.A."/>
            <person name="Volff J.N."/>
            <person name="Philippe H."/>
            <person name="Lenhard B."/>
            <person name="Roest Crollius H."/>
            <person name="Wincker P."/>
            <person name="Chourrout D."/>
        </authorList>
    </citation>
    <scope>NUCLEOTIDE SEQUENCE [LARGE SCALE GENOMIC DNA]</scope>
</reference>
<dbReference type="Proteomes" id="UP000001307">
    <property type="component" value="Unassembled WGS sequence"/>
</dbReference>
<sequence>MKFSAALVVVAAAQTDGDDRGYYFQDYYNTNAYAGKTGQSADYNKYGLANGNRRYCHATRKDQQIRSWDVSLNGYFAEDNYYPVECFGHDMFCYIEERAQFGQVVNIQAGCAQMMNHPASTEVNEDDLVSQIYKLYFNKEAARGDEVSFYYGIGGCLALPAQNGYDSRSGVADDDAKSFKKNLKDNRWMGLHGGFGLNQCLRFHDIDGPKAKLRLGTSVCRACCLATPHYYADDAAMSDTEKSKNYMCNHLPYKKTSPHGEPDIPNGDADAFDCGTTAGGFAYCKKEITPNFGQYSVPNYKLYYNLFALPTSDATKTMFCDDSTKVCTPE</sequence>